<protein>
    <submittedName>
        <fullName evidence="1">Uncharacterized protein</fullName>
    </submittedName>
</protein>
<reference evidence="1" key="1">
    <citation type="submission" date="2018-02" db="EMBL/GenBank/DDBJ databases">
        <title>The genomes of Aspergillus section Nigri reveals drivers in fungal speciation.</title>
        <authorList>
            <consortium name="DOE Joint Genome Institute"/>
            <person name="Vesth T.C."/>
            <person name="Nybo J."/>
            <person name="Theobald S."/>
            <person name="Brandl J."/>
            <person name="Frisvad J.C."/>
            <person name="Nielsen K.F."/>
            <person name="Lyhne E.K."/>
            <person name="Kogle M.E."/>
            <person name="Kuo A."/>
            <person name="Riley R."/>
            <person name="Clum A."/>
            <person name="Nolan M."/>
            <person name="Lipzen A."/>
            <person name="Salamov A."/>
            <person name="Henrissat B."/>
            <person name="Wiebenga A."/>
            <person name="De vries R.P."/>
            <person name="Grigoriev I.V."/>
            <person name="Mortensen U.H."/>
            <person name="Andersen M.R."/>
            <person name="Baker S.E."/>
        </authorList>
    </citation>
    <scope>NUCLEOTIDE SEQUENCE</scope>
    <source>
        <strain evidence="1">CBS 121060</strain>
    </source>
</reference>
<name>A0ACD1HB22_9EURO</name>
<keyword evidence="2" id="KW-1185">Reference proteome</keyword>
<dbReference type="EMBL" id="KZ824952">
    <property type="protein sequence ID" value="RAH70830.1"/>
    <property type="molecule type" value="Genomic_DNA"/>
</dbReference>
<dbReference type="Proteomes" id="UP000249661">
    <property type="component" value="Unassembled WGS sequence"/>
</dbReference>
<organism evidence="1 2">
    <name type="scientific">Aspergillus aculeatinus CBS 121060</name>
    <dbReference type="NCBI Taxonomy" id="1448322"/>
    <lineage>
        <taxon>Eukaryota</taxon>
        <taxon>Fungi</taxon>
        <taxon>Dikarya</taxon>
        <taxon>Ascomycota</taxon>
        <taxon>Pezizomycotina</taxon>
        <taxon>Eurotiomycetes</taxon>
        <taxon>Eurotiomycetidae</taxon>
        <taxon>Eurotiales</taxon>
        <taxon>Aspergillaceae</taxon>
        <taxon>Aspergillus</taxon>
        <taxon>Aspergillus subgen. Circumdati</taxon>
    </lineage>
</organism>
<proteinExistence type="predicted"/>
<sequence>MLLEFTSRCSCVRPSDWGYGSTLIDLLVGFKHKGIRGRLPGRARSTYRSDRA</sequence>
<accession>A0ACD1HB22</accession>
<evidence type="ECO:0000313" key="1">
    <source>
        <dbReference type="EMBL" id="RAH70830.1"/>
    </source>
</evidence>
<evidence type="ECO:0000313" key="2">
    <source>
        <dbReference type="Proteomes" id="UP000249661"/>
    </source>
</evidence>
<gene>
    <name evidence="1" type="ORF">BO66DRAFT_391276</name>
</gene>